<dbReference type="AlphaFoldDB" id="A0A1Q5Q9A9"/>
<evidence type="ECO:0000313" key="4">
    <source>
        <dbReference type="Proteomes" id="UP000214365"/>
    </source>
</evidence>
<name>A0A1Q5Q9A9_TALAT</name>
<feature type="domain" description="SLS1 C-terminal" evidence="2">
    <location>
        <begin position="157"/>
        <end position="514"/>
    </location>
</feature>
<evidence type="ECO:0000256" key="1">
    <source>
        <dbReference type="PROSITE-ProRule" id="PRU00117"/>
    </source>
</evidence>
<reference evidence="3 4" key="1">
    <citation type="submission" date="2015-06" db="EMBL/GenBank/DDBJ databases">
        <title>Talaromyces atroroseus IBT 11181 draft genome.</title>
        <authorList>
            <person name="Rasmussen K.B."/>
            <person name="Rasmussen S."/>
            <person name="Petersen B."/>
            <person name="Sicheritz-Ponten T."/>
            <person name="Mortensen U.H."/>
            <person name="Thrane U."/>
        </authorList>
    </citation>
    <scope>NUCLEOTIDE SEQUENCE [LARGE SCALE GENOMIC DNA]</scope>
    <source>
        <strain evidence="3 4">IBT 11181</strain>
    </source>
</reference>
<evidence type="ECO:0000259" key="2">
    <source>
        <dbReference type="Pfam" id="PF20778"/>
    </source>
</evidence>
<sequence length="527" mass="59844">MSLILSSHGSWINLMSESYGVKIKVDESSDLIRVHGTRRACESVRESVKTYFSTICTESIDLPFLKKLRADKDDKTRTNILQWIGKTYGTFIRDQGRSSMASMSYFEDNKSKFNKARRQLEFANFITAAKPVPFCSYVPSSTAGSMKVISPKRVAVLSQLDREKLWSRWAIPFIRGDFVRDSAPPLFSEYSPNLSSEILQVLREDTSHSHQPDVEEKLTAAVGQCLFETRTEDGVTALSASQLGELSVPRLWHGWLPKARTFVELLRKFPGEKRFGNSHQFRMIPCNQNNYTLPILEVELSYPWTKNEPDRIPFNEAELKSVKAVVEENSVDYLLPECNHDLRFTRTLTRNILGAPEHEAIDTLRMAILNPLEEMINQPQMPFPLTCEVPIPRSLLLCDSSVEGAQGASSNTIETKPDADTIVGKYWFPSAQSFLGTLFRSYDFMGEKLSFCHTDGGFLGVQRDDHISLQMLVNKEANLSLPPIPPNVQDGNTNPAETPLEQEFRSFYRTSCQLAFSLSQYSRKRKY</sequence>
<dbReference type="GeneID" id="31003936"/>
<evidence type="ECO:0000313" key="3">
    <source>
        <dbReference type="EMBL" id="OKL60609.1"/>
    </source>
</evidence>
<dbReference type="RefSeq" id="XP_020120730.1">
    <property type="nucleotide sequence ID" value="XM_020266476.1"/>
</dbReference>
<comment type="caution">
    <text evidence="3">The sequence shown here is derived from an EMBL/GenBank/DDBJ whole genome shotgun (WGS) entry which is preliminary data.</text>
</comment>
<keyword evidence="4" id="KW-1185">Reference proteome</keyword>
<proteinExistence type="predicted"/>
<accession>A0A1Q5Q9A9</accession>
<protein>
    <recommendedName>
        <fullName evidence="2">SLS1 C-terminal domain-containing protein</fullName>
    </recommendedName>
</protein>
<dbReference type="GO" id="GO:0003723">
    <property type="term" value="F:RNA binding"/>
    <property type="evidence" value="ECO:0007669"/>
    <property type="project" value="UniProtKB-UniRule"/>
</dbReference>
<organism evidence="3 4">
    <name type="scientific">Talaromyces atroroseus</name>
    <dbReference type="NCBI Taxonomy" id="1441469"/>
    <lineage>
        <taxon>Eukaryota</taxon>
        <taxon>Fungi</taxon>
        <taxon>Dikarya</taxon>
        <taxon>Ascomycota</taxon>
        <taxon>Pezizomycotina</taxon>
        <taxon>Eurotiomycetes</taxon>
        <taxon>Eurotiomycetidae</taxon>
        <taxon>Eurotiales</taxon>
        <taxon>Trichocomaceae</taxon>
        <taxon>Talaromyces</taxon>
        <taxon>Talaromyces sect. Trachyspermi</taxon>
    </lineage>
</organism>
<dbReference type="STRING" id="1441469.A0A1Q5Q9A9"/>
<keyword evidence="1" id="KW-0694">RNA-binding</keyword>
<dbReference type="Proteomes" id="UP000214365">
    <property type="component" value="Unassembled WGS sequence"/>
</dbReference>
<dbReference type="EMBL" id="LFMY01000005">
    <property type="protein sequence ID" value="OKL60609.1"/>
    <property type="molecule type" value="Genomic_DNA"/>
</dbReference>
<dbReference type="OrthoDB" id="10268011at2759"/>
<dbReference type="PROSITE" id="PS50084">
    <property type="entry name" value="KH_TYPE_1"/>
    <property type="match status" value="1"/>
</dbReference>
<dbReference type="Pfam" id="PF20778">
    <property type="entry name" value="SLS1_C"/>
    <property type="match status" value="1"/>
</dbReference>
<dbReference type="InterPro" id="IPR048401">
    <property type="entry name" value="SLS1_C"/>
</dbReference>
<gene>
    <name evidence="3" type="ORF">UA08_04181</name>
</gene>